<dbReference type="InterPro" id="IPR006665">
    <property type="entry name" value="OmpA-like"/>
</dbReference>
<organism evidence="4 5">
    <name type="scientific">Litoreibacter albidus</name>
    <dbReference type="NCBI Taxonomy" id="670155"/>
    <lineage>
        <taxon>Bacteria</taxon>
        <taxon>Pseudomonadati</taxon>
        <taxon>Pseudomonadota</taxon>
        <taxon>Alphaproteobacteria</taxon>
        <taxon>Rhodobacterales</taxon>
        <taxon>Roseobacteraceae</taxon>
        <taxon>Litoreibacter</taxon>
    </lineage>
</organism>
<dbReference type="SUPFAM" id="SSF103088">
    <property type="entry name" value="OmpA-like"/>
    <property type="match status" value="1"/>
</dbReference>
<protein>
    <submittedName>
        <fullName evidence="4">OmpA-OmpF porin, OOP family</fullName>
    </submittedName>
</protein>
<keyword evidence="2" id="KW-0732">Signal</keyword>
<keyword evidence="5" id="KW-1185">Reference proteome</keyword>
<dbReference type="RefSeq" id="WP_089946610.1">
    <property type="nucleotide sequence ID" value="NZ_FNOI01000002.1"/>
</dbReference>
<feature type="chain" id="PRO_5011524381" evidence="2">
    <location>
        <begin position="21"/>
        <end position="317"/>
    </location>
</feature>
<dbReference type="OrthoDB" id="9792021at2"/>
<feature type="signal peptide" evidence="2">
    <location>
        <begin position="1"/>
        <end position="20"/>
    </location>
</feature>
<dbReference type="AlphaFoldDB" id="A0A1H2WH85"/>
<dbReference type="STRING" id="670155.SAMN04488001_1845"/>
<dbReference type="InterPro" id="IPR036737">
    <property type="entry name" value="OmpA-like_sf"/>
</dbReference>
<dbReference type="PROSITE" id="PS51123">
    <property type="entry name" value="OMPA_2"/>
    <property type="match status" value="1"/>
</dbReference>
<dbReference type="Proteomes" id="UP000199441">
    <property type="component" value="Unassembled WGS sequence"/>
</dbReference>
<feature type="domain" description="OmpA-like" evidence="3">
    <location>
        <begin position="200"/>
        <end position="316"/>
    </location>
</feature>
<reference evidence="5" key="1">
    <citation type="submission" date="2016-10" db="EMBL/GenBank/DDBJ databases">
        <authorList>
            <person name="Varghese N."/>
            <person name="Submissions S."/>
        </authorList>
    </citation>
    <scope>NUCLEOTIDE SEQUENCE [LARGE SCALE GENOMIC DNA]</scope>
    <source>
        <strain evidence="5">DSM 26922</strain>
    </source>
</reference>
<evidence type="ECO:0000259" key="3">
    <source>
        <dbReference type="PROSITE" id="PS51123"/>
    </source>
</evidence>
<gene>
    <name evidence="4" type="ORF">SAMN04488001_1845</name>
</gene>
<dbReference type="EMBL" id="FNOI01000002">
    <property type="protein sequence ID" value="SDW80022.1"/>
    <property type="molecule type" value="Genomic_DNA"/>
</dbReference>
<dbReference type="PANTHER" id="PTHR30329:SF21">
    <property type="entry name" value="LIPOPROTEIN YIAD-RELATED"/>
    <property type="match status" value="1"/>
</dbReference>
<sequence>MTRYLYLCVLGVLLATPAAAELTLSFPGPATETFSQTEEFESYKLPVGPYADGFVQTLVAEGRQITRAWRVDVGVGTSLLVMDSLRQQLEASGFELLYECTTDICGGFDFRFTTEVLPEPLMHVDLGDFRFLSAQRLGGAVPEYVSLFVSRGADSAFVQMVLMGSPDATSLTAKSGGKVAQIAPSVPSVKFGSVVEVLLRDGHAVLDDLEFNTGSSALGEGKFLSLVDLAGYLKENPTIRVALVGHTDAEGSLDGNVSLSRKRAQSVAARLRSEFDIPSRQIEAEGVGYLSPRASNLTEEGRTLNRRVEVIITSTQQ</sequence>
<name>A0A1H2WH85_9RHOB</name>
<dbReference type="InterPro" id="IPR050330">
    <property type="entry name" value="Bact_OuterMem_StrucFunc"/>
</dbReference>
<proteinExistence type="predicted"/>
<evidence type="ECO:0000256" key="2">
    <source>
        <dbReference type="SAM" id="SignalP"/>
    </source>
</evidence>
<evidence type="ECO:0000256" key="1">
    <source>
        <dbReference type="PROSITE-ProRule" id="PRU00473"/>
    </source>
</evidence>
<dbReference type="Gene3D" id="3.30.1330.60">
    <property type="entry name" value="OmpA-like domain"/>
    <property type="match status" value="1"/>
</dbReference>
<dbReference type="PANTHER" id="PTHR30329">
    <property type="entry name" value="STATOR ELEMENT OF FLAGELLAR MOTOR COMPLEX"/>
    <property type="match status" value="1"/>
</dbReference>
<evidence type="ECO:0000313" key="4">
    <source>
        <dbReference type="EMBL" id="SDW80022.1"/>
    </source>
</evidence>
<accession>A0A1H2WH85</accession>
<dbReference type="Pfam" id="PF00691">
    <property type="entry name" value="OmpA"/>
    <property type="match status" value="1"/>
</dbReference>
<dbReference type="GO" id="GO:0016020">
    <property type="term" value="C:membrane"/>
    <property type="evidence" value="ECO:0007669"/>
    <property type="project" value="UniProtKB-UniRule"/>
</dbReference>
<dbReference type="CDD" id="cd07185">
    <property type="entry name" value="OmpA_C-like"/>
    <property type="match status" value="1"/>
</dbReference>
<evidence type="ECO:0000313" key="5">
    <source>
        <dbReference type="Proteomes" id="UP000199441"/>
    </source>
</evidence>
<keyword evidence="1" id="KW-0472">Membrane</keyword>